<sequence>MGKLVVTGSMWVDRDCFIITAVEGLMYGSSGFSLEVLVWVFLKGDSRVCALGSGTRQNRL</sequence>
<protein>
    <submittedName>
        <fullName evidence="1">Uncharacterized protein</fullName>
    </submittedName>
</protein>
<reference evidence="1" key="1">
    <citation type="journal article" date="2019" name="bioRxiv">
        <title>The Genome of the Zebra Mussel, Dreissena polymorpha: A Resource for Invasive Species Research.</title>
        <authorList>
            <person name="McCartney M.A."/>
            <person name="Auch B."/>
            <person name="Kono T."/>
            <person name="Mallez S."/>
            <person name="Zhang Y."/>
            <person name="Obille A."/>
            <person name="Becker A."/>
            <person name="Abrahante J.E."/>
            <person name="Garbe J."/>
            <person name="Badalamenti J.P."/>
            <person name="Herman A."/>
            <person name="Mangelson H."/>
            <person name="Liachko I."/>
            <person name="Sullivan S."/>
            <person name="Sone E.D."/>
            <person name="Koren S."/>
            <person name="Silverstein K.A.T."/>
            <person name="Beckman K.B."/>
            <person name="Gohl D.M."/>
        </authorList>
    </citation>
    <scope>NUCLEOTIDE SEQUENCE</scope>
    <source>
        <strain evidence="1">Duluth1</strain>
        <tissue evidence="1">Whole animal</tissue>
    </source>
</reference>
<reference evidence="1" key="2">
    <citation type="submission" date="2020-11" db="EMBL/GenBank/DDBJ databases">
        <authorList>
            <person name="McCartney M.A."/>
            <person name="Auch B."/>
            <person name="Kono T."/>
            <person name="Mallez S."/>
            <person name="Becker A."/>
            <person name="Gohl D.M."/>
            <person name="Silverstein K.A.T."/>
            <person name="Koren S."/>
            <person name="Bechman K.B."/>
            <person name="Herman A."/>
            <person name="Abrahante J.E."/>
            <person name="Garbe J."/>
        </authorList>
    </citation>
    <scope>NUCLEOTIDE SEQUENCE</scope>
    <source>
        <strain evidence="1">Duluth1</strain>
        <tissue evidence="1">Whole animal</tissue>
    </source>
</reference>
<evidence type="ECO:0000313" key="1">
    <source>
        <dbReference type="EMBL" id="KAH3754486.1"/>
    </source>
</evidence>
<accession>A0A9D4DTM0</accession>
<keyword evidence="2" id="KW-1185">Reference proteome</keyword>
<evidence type="ECO:0000313" key="2">
    <source>
        <dbReference type="Proteomes" id="UP000828390"/>
    </source>
</evidence>
<organism evidence="1 2">
    <name type="scientific">Dreissena polymorpha</name>
    <name type="common">Zebra mussel</name>
    <name type="synonym">Mytilus polymorpha</name>
    <dbReference type="NCBI Taxonomy" id="45954"/>
    <lineage>
        <taxon>Eukaryota</taxon>
        <taxon>Metazoa</taxon>
        <taxon>Spiralia</taxon>
        <taxon>Lophotrochozoa</taxon>
        <taxon>Mollusca</taxon>
        <taxon>Bivalvia</taxon>
        <taxon>Autobranchia</taxon>
        <taxon>Heteroconchia</taxon>
        <taxon>Euheterodonta</taxon>
        <taxon>Imparidentia</taxon>
        <taxon>Neoheterodontei</taxon>
        <taxon>Myida</taxon>
        <taxon>Dreissenoidea</taxon>
        <taxon>Dreissenidae</taxon>
        <taxon>Dreissena</taxon>
    </lineage>
</organism>
<dbReference type="Proteomes" id="UP000828390">
    <property type="component" value="Unassembled WGS sequence"/>
</dbReference>
<gene>
    <name evidence="1" type="ORF">DPMN_189161</name>
</gene>
<comment type="caution">
    <text evidence="1">The sequence shown here is derived from an EMBL/GenBank/DDBJ whole genome shotgun (WGS) entry which is preliminary data.</text>
</comment>
<dbReference type="EMBL" id="JAIWYP010000010">
    <property type="protein sequence ID" value="KAH3754486.1"/>
    <property type="molecule type" value="Genomic_DNA"/>
</dbReference>
<dbReference type="AlphaFoldDB" id="A0A9D4DTM0"/>
<name>A0A9D4DTM0_DREPO</name>
<proteinExistence type="predicted"/>